<proteinExistence type="predicted"/>
<organism evidence="4 5">
    <name type="scientific">Phlyctema vagabunda</name>
    <dbReference type="NCBI Taxonomy" id="108571"/>
    <lineage>
        <taxon>Eukaryota</taxon>
        <taxon>Fungi</taxon>
        <taxon>Dikarya</taxon>
        <taxon>Ascomycota</taxon>
        <taxon>Pezizomycotina</taxon>
        <taxon>Leotiomycetes</taxon>
        <taxon>Helotiales</taxon>
        <taxon>Dermateaceae</taxon>
        <taxon>Phlyctema</taxon>
    </lineage>
</organism>
<dbReference type="EMBL" id="JBFCZG010000001">
    <property type="protein sequence ID" value="KAL3428360.1"/>
    <property type="molecule type" value="Genomic_DNA"/>
</dbReference>
<keyword evidence="5" id="KW-1185">Reference proteome</keyword>
<reference evidence="4 5" key="1">
    <citation type="submission" date="2024-06" db="EMBL/GenBank/DDBJ databases">
        <title>Complete genome of Phlyctema vagabunda strain 19-DSS-EL-015.</title>
        <authorList>
            <person name="Fiorenzani C."/>
        </authorList>
    </citation>
    <scope>NUCLEOTIDE SEQUENCE [LARGE SCALE GENOMIC DNA]</scope>
    <source>
        <strain evidence="4 5">19-DSS-EL-015</strain>
    </source>
</reference>
<evidence type="ECO:0000259" key="3">
    <source>
        <dbReference type="SMART" id="SM00813"/>
    </source>
</evidence>
<dbReference type="PANTHER" id="PTHR31776">
    <property type="entry name" value="ALPHA-L-ARABINOFURANOSIDASE 1"/>
    <property type="match status" value="1"/>
</dbReference>
<keyword evidence="2" id="KW-0325">Glycoprotein</keyword>
<dbReference type="SUPFAM" id="SSF51011">
    <property type="entry name" value="Glycosyl hydrolase domain"/>
    <property type="match status" value="1"/>
</dbReference>
<dbReference type="InterPro" id="IPR017853">
    <property type="entry name" value="GH"/>
</dbReference>
<dbReference type="Proteomes" id="UP001629113">
    <property type="component" value="Unassembled WGS sequence"/>
</dbReference>
<dbReference type="InterPro" id="IPR051563">
    <property type="entry name" value="Glycosyl_Hydrolase_51"/>
</dbReference>
<dbReference type="SUPFAM" id="SSF51445">
    <property type="entry name" value="(Trans)glycosidases"/>
    <property type="match status" value="1"/>
</dbReference>
<evidence type="ECO:0000313" key="4">
    <source>
        <dbReference type="EMBL" id="KAL3428360.1"/>
    </source>
</evidence>
<evidence type="ECO:0000256" key="2">
    <source>
        <dbReference type="ARBA" id="ARBA00023180"/>
    </source>
</evidence>
<protein>
    <submittedName>
        <fullName evidence="4">Alpha-L-arabinofuranosidase</fullName>
    </submittedName>
</protein>
<comment type="caution">
    <text evidence="4">The sequence shown here is derived from an EMBL/GenBank/DDBJ whole genome shotgun (WGS) entry which is preliminary data.</text>
</comment>
<dbReference type="Gene3D" id="2.60.40.1180">
    <property type="entry name" value="Golgi alpha-mannosidase II"/>
    <property type="match status" value="1"/>
</dbReference>
<sequence>MTIIASTVDPNVRISNSAGDYHQYTRPDQFVTQFDWFDNYPQDHLTLVGEYATVQPNNGDINAGTDWSLPRSPTPFWIGSVAEAVFSIGIERNSDKIIGASYAPLLQNMDGYQWTPDLISYNADTSSTTLSTSYHVIKLLASTRTTSVLPIVSDTDFNSTEAGLAFWVAGYNDPRSTYIVKFAIYNTTDGADVPFALEFPGAATTARITYLTAPSPYSANVFGAEEVVQSTGLDVVADEEGKFVFQLPQWSVAVLETQEE</sequence>
<dbReference type="InterPro" id="IPR010720">
    <property type="entry name" value="Alpha-L-AF_C"/>
</dbReference>
<gene>
    <name evidence="4" type="ORF">PVAG01_01869</name>
</gene>
<accession>A0ABR4PYT6</accession>
<dbReference type="PANTHER" id="PTHR31776:SF0">
    <property type="entry name" value="ALPHA-L-ARABINOFURANOSIDASE 1"/>
    <property type="match status" value="1"/>
</dbReference>
<comment type="pathway">
    <text evidence="1">Glycan metabolism; L-arabinan degradation.</text>
</comment>
<feature type="domain" description="Alpha-L-arabinofuranosidase C-terminal" evidence="3">
    <location>
        <begin position="49"/>
        <end position="251"/>
    </location>
</feature>
<evidence type="ECO:0000313" key="5">
    <source>
        <dbReference type="Proteomes" id="UP001629113"/>
    </source>
</evidence>
<evidence type="ECO:0000256" key="1">
    <source>
        <dbReference type="ARBA" id="ARBA00004834"/>
    </source>
</evidence>
<name>A0ABR4PYT6_9HELO</name>
<dbReference type="SMART" id="SM00813">
    <property type="entry name" value="Alpha-L-AF_C"/>
    <property type="match status" value="1"/>
</dbReference>
<dbReference type="Pfam" id="PF06964">
    <property type="entry name" value="Alpha-L-AF_C"/>
    <property type="match status" value="1"/>
</dbReference>
<dbReference type="InterPro" id="IPR013780">
    <property type="entry name" value="Glyco_hydro_b"/>
</dbReference>